<keyword evidence="2" id="KW-1185">Reference proteome</keyword>
<dbReference type="InParanoid" id="K0IIX2"/>
<dbReference type="BioCyc" id="CNIT1237085:G1324-1134-MONOMER"/>
<accession>K0IIX2</accession>
<sequence>MAFALALFVYQPQPQHDIVSGMIEDDDNGSLPVVFENATNLTNNEQDSVYGQVAAWNNSVYVIWQDSVSGRNYDIFIKKSNDNGTSFGTPVNISDNLGFSEHPQLSVYESNVYAVWADNTPGNREVLFARSTDGGASFEETRNISNNALDSYNQEMAASGDNVYLAWVDLDEQENASIMFRASADGGATFGETVNIASSGQASFSSFPKVAAYGNDVYVTWNVMEGGDEDGLYFAKSSDRGSTFGEAVRFRSDISGESQVAAYNGTVYIISGGLDLKEVNGLYFIKSTDGSETFADPVMIDADGKFINPLNVELVSDGNDSVYVAGQVFSGGNEEILLMQISSNNATGVVNLSKNEKISECPSIAMAGDNIYVVWEDLTPGNHEVLYAKGSKL</sequence>
<name>K0IIX2_NITGG</name>
<protein>
    <submittedName>
        <fullName evidence="1">BNR/Asp-box repeats-containing protein</fullName>
    </submittedName>
</protein>
<dbReference type="STRING" id="1237085.Ngar_c11360"/>
<dbReference type="SUPFAM" id="SSF50939">
    <property type="entry name" value="Sialidases"/>
    <property type="match status" value="1"/>
</dbReference>
<gene>
    <name evidence="1" type="ordered locus">Ngar_c11360</name>
</gene>
<reference evidence="1 2" key="1">
    <citation type="journal article" date="2012" name="Environ. Microbiol.">
        <title>The genome of the ammonia-oxidizing Candidatus Nitrososphaera gargensis: insights into metabolic versatility and environmental adaptations.</title>
        <authorList>
            <person name="Spang A."/>
            <person name="Poehlein A."/>
            <person name="Offre P."/>
            <person name="Zumbragel S."/>
            <person name="Haider S."/>
            <person name="Rychlik N."/>
            <person name="Nowka B."/>
            <person name="Schmeisser C."/>
            <person name="Lebedeva E.V."/>
            <person name="Rattei T."/>
            <person name="Bohm C."/>
            <person name="Schmid M."/>
            <person name="Galushko A."/>
            <person name="Hatzenpichler R."/>
            <person name="Weinmaier T."/>
            <person name="Daniel R."/>
            <person name="Schleper C."/>
            <person name="Spieck E."/>
            <person name="Streit W."/>
            <person name="Wagner M."/>
        </authorList>
    </citation>
    <scope>NUCLEOTIDE SEQUENCE [LARGE SCALE GENOMIC DNA]</scope>
    <source>
        <strain evidence="2">Ga9.2</strain>
    </source>
</reference>
<dbReference type="Gene3D" id="2.120.10.10">
    <property type="match status" value="2"/>
</dbReference>
<dbReference type="HOGENOM" id="CLU_559765_0_0_2"/>
<organism evidence="1 2">
    <name type="scientific">Nitrososphaera gargensis (strain Ga9.2)</name>
    <dbReference type="NCBI Taxonomy" id="1237085"/>
    <lineage>
        <taxon>Archaea</taxon>
        <taxon>Nitrososphaerota</taxon>
        <taxon>Nitrososphaeria</taxon>
        <taxon>Nitrososphaerales</taxon>
        <taxon>Nitrososphaeraceae</taxon>
        <taxon>Nitrososphaera</taxon>
    </lineage>
</organism>
<dbReference type="EMBL" id="CP002408">
    <property type="protein sequence ID" value="AFU58077.1"/>
    <property type="molecule type" value="Genomic_DNA"/>
</dbReference>
<dbReference type="CDD" id="cd15482">
    <property type="entry name" value="Sialidase_non-viral"/>
    <property type="match status" value="1"/>
</dbReference>
<dbReference type="Proteomes" id="UP000008037">
    <property type="component" value="Chromosome"/>
</dbReference>
<dbReference type="InterPro" id="IPR036278">
    <property type="entry name" value="Sialidase_sf"/>
</dbReference>
<evidence type="ECO:0000313" key="1">
    <source>
        <dbReference type="EMBL" id="AFU58077.1"/>
    </source>
</evidence>
<evidence type="ECO:0000313" key="2">
    <source>
        <dbReference type="Proteomes" id="UP000008037"/>
    </source>
</evidence>
<dbReference type="AlphaFoldDB" id="K0IIX2"/>
<proteinExistence type="predicted"/>
<dbReference type="KEGG" id="nga:Ngar_c11360"/>